<feature type="domain" description="3CxxC-type" evidence="5">
    <location>
        <begin position="311"/>
        <end position="430"/>
    </location>
</feature>
<dbReference type="Proteomes" id="UP000738359">
    <property type="component" value="Unassembled WGS sequence"/>
</dbReference>
<feature type="compositionally biased region" description="Polar residues" evidence="4">
    <location>
        <begin position="59"/>
        <end position="71"/>
    </location>
</feature>
<keyword evidence="7" id="KW-1185">Reference proteome</keyword>
<keyword evidence="3" id="KW-0862">Zinc</keyword>
<dbReference type="SMART" id="SM01328">
    <property type="entry name" value="zf-3CxxC"/>
    <property type="match status" value="1"/>
</dbReference>
<dbReference type="InterPro" id="IPR027377">
    <property type="entry name" value="ZAR1/RTP1-5-like_Znf-3CxxC"/>
</dbReference>
<evidence type="ECO:0000313" key="6">
    <source>
        <dbReference type="EMBL" id="KAF9948485.1"/>
    </source>
</evidence>
<dbReference type="GO" id="GO:0008270">
    <property type="term" value="F:zinc ion binding"/>
    <property type="evidence" value="ECO:0007669"/>
    <property type="project" value="UniProtKB-KW"/>
</dbReference>
<proteinExistence type="predicted"/>
<reference evidence="6" key="1">
    <citation type="journal article" date="2020" name="Fungal Divers.">
        <title>Resolving the Mortierellaceae phylogeny through synthesis of multi-gene phylogenetics and phylogenomics.</title>
        <authorList>
            <person name="Vandepol N."/>
            <person name="Liber J."/>
            <person name="Desiro A."/>
            <person name="Na H."/>
            <person name="Kennedy M."/>
            <person name="Barry K."/>
            <person name="Grigoriev I.V."/>
            <person name="Miller A.N."/>
            <person name="O'Donnell K."/>
            <person name="Stajich J.E."/>
            <person name="Bonito G."/>
        </authorList>
    </citation>
    <scope>NUCLEOTIDE SEQUENCE</scope>
    <source>
        <strain evidence="6">CK1249</strain>
    </source>
</reference>
<feature type="compositionally biased region" description="Low complexity" evidence="4">
    <location>
        <begin position="37"/>
        <end position="58"/>
    </location>
</feature>
<evidence type="ECO:0000256" key="3">
    <source>
        <dbReference type="ARBA" id="ARBA00022833"/>
    </source>
</evidence>
<organism evidence="6 7">
    <name type="scientific">Mortierella alpina</name>
    <name type="common">Oleaginous fungus</name>
    <name type="synonym">Mortierella renispora</name>
    <dbReference type="NCBI Taxonomy" id="64518"/>
    <lineage>
        <taxon>Eukaryota</taxon>
        <taxon>Fungi</taxon>
        <taxon>Fungi incertae sedis</taxon>
        <taxon>Mucoromycota</taxon>
        <taxon>Mortierellomycotina</taxon>
        <taxon>Mortierellomycetes</taxon>
        <taxon>Mortierellales</taxon>
        <taxon>Mortierellaceae</taxon>
        <taxon>Mortierella</taxon>
    </lineage>
</organism>
<dbReference type="OrthoDB" id="8121437at2759"/>
<evidence type="ECO:0000256" key="2">
    <source>
        <dbReference type="ARBA" id="ARBA00022771"/>
    </source>
</evidence>
<comment type="caution">
    <text evidence="6">The sequence shown here is derived from an EMBL/GenBank/DDBJ whole genome shotgun (WGS) entry which is preliminary data.</text>
</comment>
<evidence type="ECO:0000256" key="4">
    <source>
        <dbReference type="SAM" id="MobiDB-lite"/>
    </source>
</evidence>
<dbReference type="Pfam" id="PF13695">
    <property type="entry name" value="Zn_ribbon_3CxxC"/>
    <property type="match status" value="1"/>
</dbReference>
<name>A0A9P6LXF1_MORAP</name>
<gene>
    <name evidence="6" type="ORF">BGZ70_002202</name>
</gene>
<feature type="region of interest" description="Disordered" evidence="4">
    <location>
        <begin position="210"/>
        <end position="229"/>
    </location>
</feature>
<evidence type="ECO:0000256" key="1">
    <source>
        <dbReference type="ARBA" id="ARBA00022723"/>
    </source>
</evidence>
<sequence length="456" mass="51023">MDRKDLNMLDMKTLPPWARTIVERERCRRKNEELKMSTASSSRSSSSSSPSLNLASRSFTRGVNDSRSSGKAATTNTTTTTAAATAATAVAATVTTVRSTFQLKRSATKADSSTAELKKMLQGLDRRELNMIDMRTIPPWARTITDQERCRRKKKDKALDLVTASAGPSGGKTALTAKKKARGAAAVTAVPPAATITVFSRTSSACNSSDRTIGALDKSKDDDTGNSDAKVIGTKLRKLPTEDQNKNTEKTGPKLPEVQRTTVDGFYLHDQLVMAAAKRSASSMWDCNIVYDHTLRESYTYNGNGETRTRDMFGRFNCTTCYLPKSHRARSWHSAEVFTEFWYSHTPATGRRDTRDTLRYQSLIHSQKCRGCEKYMEAGLDRENYVNTAIKAFELWTARRDRLYQDGDLDGEDKRTKPHDTKRCHGCIMGLHHHTVDHEEIPRRNILENLKYIAGK</sequence>
<keyword evidence="2" id="KW-0863">Zinc-finger</keyword>
<dbReference type="AlphaFoldDB" id="A0A9P6LXF1"/>
<keyword evidence="1" id="KW-0479">Metal-binding</keyword>
<accession>A0A9P6LXF1</accession>
<protein>
    <recommendedName>
        <fullName evidence="5">3CxxC-type domain-containing protein</fullName>
    </recommendedName>
</protein>
<dbReference type="EMBL" id="JAAAHY010001523">
    <property type="protein sequence ID" value="KAF9948485.1"/>
    <property type="molecule type" value="Genomic_DNA"/>
</dbReference>
<feature type="region of interest" description="Disordered" evidence="4">
    <location>
        <begin position="28"/>
        <end position="78"/>
    </location>
</feature>
<evidence type="ECO:0000313" key="7">
    <source>
        <dbReference type="Proteomes" id="UP000738359"/>
    </source>
</evidence>
<evidence type="ECO:0000259" key="5">
    <source>
        <dbReference type="SMART" id="SM01328"/>
    </source>
</evidence>